<feature type="compositionally biased region" description="Polar residues" evidence="1">
    <location>
        <begin position="89"/>
        <end position="98"/>
    </location>
</feature>
<dbReference type="InterPro" id="IPR013730">
    <property type="entry name" value="Fyv7/TAP26"/>
</dbReference>
<sequence>MSSQEYKSKKRSAEAMSLEQFAFNKAKGTSRAIKKYREKKEKQFTRKAGLLKKYKKAMKKEGFEAGKGASRKRSLSKVNEQNNDEIKETTISSHNPKNSLELPYKKKRLKKTDPLAKAKAAALQRKEEKVRDLEERELQKKQHEKKISERKKRSRVMMKRTRRGQPIMKNIITGLLGKLEEERK</sequence>
<name>A0A7S2WGP6_9STRA</name>
<dbReference type="EMBL" id="HBHI01022023">
    <property type="protein sequence ID" value="CAD9687028.1"/>
    <property type="molecule type" value="Transcribed_RNA"/>
</dbReference>
<proteinExistence type="predicted"/>
<evidence type="ECO:0000313" key="2">
    <source>
        <dbReference type="EMBL" id="CAD9687028.1"/>
    </source>
</evidence>
<evidence type="ECO:0000256" key="1">
    <source>
        <dbReference type="SAM" id="MobiDB-lite"/>
    </source>
</evidence>
<dbReference type="Pfam" id="PF08524">
    <property type="entry name" value="rRNA_processing"/>
    <property type="match status" value="1"/>
</dbReference>
<feature type="compositionally biased region" description="Basic and acidic residues" evidence="1">
    <location>
        <begin position="124"/>
        <end position="147"/>
    </location>
</feature>
<accession>A0A7S2WGP6</accession>
<dbReference type="AlphaFoldDB" id="A0A7S2WGP6"/>
<reference evidence="2" key="1">
    <citation type="submission" date="2021-01" db="EMBL/GenBank/DDBJ databases">
        <authorList>
            <person name="Corre E."/>
            <person name="Pelletier E."/>
            <person name="Niang G."/>
            <person name="Scheremetjew M."/>
            <person name="Finn R."/>
            <person name="Kale V."/>
            <person name="Holt S."/>
            <person name="Cochrane G."/>
            <person name="Meng A."/>
            <person name="Brown T."/>
            <person name="Cohen L."/>
        </authorList>
    </citation>
    <scope>NUCLEOTIDE SEQUENCE</scope>
    <source>
        <strain evidence="2">CCMP1452</strain>
    </source>
</reference>
<evidence type="ECO:0008006" key="3">
    <source>
        <dbReference type="Google" id="ProtNLM"/>
    </source>
</evidence>
<gene>
    <name evidence="2" type="ORF">EANT1437_LOCUS11313</name>
</gene>
<feature type="region of interest" description="Disordered" evidence="1">
    <location>
        <begin position="59"/>
        <end position="168"/>
    </location>
</feature>
<protein>
    <recommendedName>
        <fullName evidence="3">rRNA-processing protein FYV7</fullName>
    </recommendedName>
</protein>
<feature type="compositionally biased region" description="Basic residues" evidence="1">
    <location>
        <begin position="148"/>
        <end position="163"/>
    </location>
</feature>
<organism evidence="2">
    <name type="scientific">Eucampia antarctica</name>
    <dbReference type="NCBI Taxonomy" id="49252"/>
    <lineage>
        <taxon>Eukaryota</taxon>
        <taxon>Sar</taxon>
        <taxon>Stramenopiles</taxon>
        <taxon>Ochrophyta</taxon>
        <taxon>Bacillariophyta</taxon>
        <taxon>Mediophyceae</taxon>
        <taxon>Biddulphiophycidae</taxon>
        <taxon>Hemiaulales</taxon>
        <taxon>Hemiaulaceae</taxon>
        <taxon>Eucampia</taxon>
    </lineage>
</organism>